<gene>
    <name evidence="1" type="ORF">QO002_003013</name>
</gene>
<accession>A0ABU0BRL3</accession>
<evidence type="ECO:0000313" key="1">
    <source>
        <dbReference type="EMBL" id="MDQ0320875.1"/>
    </source>
</evidence>
<sequence length="172" mass="18985">MDEDDVDALYDQLVTILTSRRDEDELQGRDDYLTPILAEIEAGKAVQIKLKVPGEREIVDPVAGRRTASSSSADFIQRQDFSGREKLEILLRGIETSVVAPARMAVEINRSLEELDVDEFDGTLHFGNDVANAPTRTVTPAELLATSMDASKLESLISEIRTELAQPREATV</sequence>
<comment type="caution">
    <text evidence="1">The sequence shown here is derived from an EMBL/GenBank/DDBJ whole genome shotgun (WGS) entry which is preliminary data.</text>
</comment>
<dbReference type="Proteomes" id="UP001230207">
    <property type="component" value="Unassembled WGS sequence"/>
</dbReference>
<protein>
    <submittedName>
        <fullName evidence="1">Uncharacterized protein</fullName>
    </submittedName>
</protein>
<name>A0ABU0BRL3_9HYPH</name>
<proteinExistence type="predicted"/>
<keyword evidence="2" id="KW-1185">Reference proteome</keyword>
<organism evidence="1 2">
    <name type="scientific">Pararhizobium capsulatum DSM 1112</name>
    <dbReference type="NCBI Taxonomy" id="1121113"/>
    <lineage>
        <taxon>Bacteria</taxon>
        <taxon>Pseudomonadati</taxon>
        <taxon>Pseudomonadota</taxon>
        <taxon>Alphaproteobacteria</taxon>
        <taxon>Hyphomicrobiales</taxon>
        <taxon>Rhizobiaceae</taxon>
        <taxon>Rhizobium/Agrobacterium group</taxon>
        <taxon>Pararhizobium</taxon>
    </lineage>
</organism>
<dbReference type="RefSeq" id="WP_307231005.1">
    <property type="nucleotide sequence ID" value="NZ_JAUSVF010000001.1"/>
</dbReference>
<evidence type="ECO:0000313" key="2">
    <source>
        <dbReference type="Proteomes" id="UP001230207"/>
    </source>
</evidence>
<dbReference type="EMBL" id="JAUSVF010000001">
    <property type="protein sequence ID" value="MDQ0320875.1"/>
    <property type="molecule type" value="Genomic_DNA"/>
</dbReference>
<reference evidence="1 2" key="1">
    <citation type="submission" date="2023-07" db="EMBL/GenBank/DDBJ databases">
        <title>Genomic Encyclopedia of Type Strains, Phase IV (KMG-IV): sequencing the most valuable type-strain genomes for metagenomic binning, comparative biology and taxonomic classification.</title>
        <authorList>
            <person name="Goeker M."/>
        </authorList>
    </citation>
    <scope>NUCLEOTIDE SEQUENCE [LARGE SCALE GENOMIC DNA]</scope>
    <source>
        <strain evidence="1 2">DSM 1112</strain>
    </source>
</reference>